<evidence type="ECO:0000313" key="9">
    <source>
        <dbReference type="EMBL" id="WZB86616.1"/>
    </source>
</evidence>
<dbReference type="Proteomes" id="UP001483337">
    <property type="component" value="Chromosome"/>
</dbReference>
<keyword evidence="10" id="KW-1185">Reference proteome</keyword>
<sequence length="498" mass="57777">MIHQKLPTNWQEREKLRDKGQFWTPEWITKAMVSYLTKSTDLIFDPAAGKGAFFNALLQINPNIKYYGIDIDQHILKDEIYQTNSCLVELRDFIKDPPQQKFKAIIGNPPYIRHHRLNQQLKQFLKELCLKITGFTIDGRAGYHIYFLVQALNLLAENGKLTFIMPADTCEGIFAQKLWQWISTNYCLECVVTFNENATPFPNVDTNAVIFFIKNSAPIEKIKWVKANIANTDELCNFVQSNFQDNNYKTLEINHRDLKESLKTGLSRPQKNYSDFKYHLHDFAKVIRGIATGANEFFFLTKQQVETLHIPPEFTKLAIGRTRDVTGDIITLADIIKLQENNRPTILLSINSDQNIPESLINYLQKGEKLGLPERPLIKQRKLWYKMESREVPPILFAYLGRRNSRFIKNEAGVLPLTSFLCVYPIYTDEIYINNLWQALNEPETIENLKLVGKSYGSGAIKVEPRNLDKLSIPEHIVEKYQLNRQDKISKIKQLQLF</sequence>
<gene>
    <name evidence="9" type="ORF">WJM97_14560</name>
</gene>
<reference evidence="9 10" key="1">
    <citation type="submission" date="2024-04" db="EMBL/GenBank/DDBJ databases">
        <title>Okeanomitos corallinicola gen. &amp; sp. nov. (Nostocales, Cyanobacteria), a new toxic marine heterocyst-forming cyanobacterium from a coral reef.</title>
        <authorList>
            <person name="Li H."/>
            <person name="Li R."/>
            <person name="Kang J."/>
            <person name="Hii K.S."/>
            <person name="Mohamed H.F."/>
            <person name="Xu X."/>
            <person name="Luo Z."/>
        </authorList>
    </citation>
    <scope>NUCLEOTIDE SEQUENCE [LARGE SCALE GENOMIC DNA]</scope>
    <source>
        <strain evidence="9 10">TIOX110</strain>
    </source>
</reference>
<dbReference type="PANTHER" id="PTHR33841:SF5">
    <property type="entry name" value="DNA METHYLASE (MODIFICATION METHYLASE) (METHYLTRANSFERASE)-RELATED"/>
    <property type="match status" value="1"/>
</dbReference>
<dbReference type="PANTHER" id="PTHR33841">
    <property type="entry name" value="DNA METHYLTRANSFERASE YEEA-RELATED"/>
    <property type="match status" value="1"/>
</dbReference>
<evidence type="ECO:0000259" key="8">
    <source>
        <dbReference type="Pfam" id="PF22837"/>
    </source>
</evidence>
<keyword evidence="4" id="KW-0808">Transferase</keyword>
<evidence type="ECO:0000256" key="3">
    <source>
        <dbReference type="ARBA" id="ARBA00022603"/>
    </source>
</evidence>
<dbReference type="RefSeq" id="WP_353929530.1">
    <property type="nucleotide sequence ID" value="NZ_CP150886.1"/>
</dbReference>
<evidence type="ECO:0000259" key="7">
    <source>
        <dbReference type="Pfam" id="PF07669"/>
    </source>
</evidence>
<name>A0ABZ2UMM0_9CYAN</name>
<accession>A0ABZ2UMM0</accession>
<organism evidence="9 10">
    <name type="scientific">Okeanomitos corallinicola TIOX110</name>
    <dbReference type="NCBI Taxonomy" id="3133117"/>
    <lineage>
        <taxon>Bacteria</taxon>
        <taxon>Bacillati</taxon>
        <taxon>Cyanobacteriota</taxon>
        <taxon>Cyanophyceae</taxon>
        <taxon>Nostocales</taxon>
        <taxon>Aphanizomenonaceae</taxon>
        <taxon>Okeanomitos</taxon>
    </lineage>
</organism>
<dbReference type="Pfam" id="PF22837">
    <property type="entry name" value="M_Eco57I_C"/>
    <property type="match status" value="1"/>
</dbReference>
<feature type="domain" description="Type II methyltransferase M.TaqI-like" evidence="7">
    <location>
        <begin position="74"/>
        <end position="197"/>
    </location>
</feature>
<dbReference type="InterPro" id="IPR054520">
    <property type="entry name" value="M_Eco57I_C"/>
</dbReference>
<evidence type="ECO:0000256" key="1">
    <source>
        <dbReference type="ARBA" id="ARBA00006594"/>
    </source>
</evidence>
<dbReference type="GO" id="GO:0032259">
    <property type="term" value="P:methylation"/>
    <property type="evidence" value="ECO:0007669"/>
    <property type="project" value="UniProtKB-KW"/>
</dbReference>
<dbReference type="Pfam" id="PF07669">
    <property type="entry name" value="Eco57I"/>
    <property type="match status" value="1"/>
</dbReference>
<dbReference type="PRINTS" id="PR00507">
    <property type="entry name" value="N12N6MTFRASE"/>
</dbReference>
<dbReference type="InterPro" id="IPR029063">
    <property type="entry name" value="SAM-dependent_MTases_sf"/>
</dbReference>
<dbReference type="CDD" id="cd02440">
    <property type="entry name" value="AdoMet_MTases"/>
    <property type="match status" value="1"/>
</dbReference>
<keyword evidence="5" id="KW-0949">S-adenosyl-L-methionine</keyword>
<comment type="catalytic activity">
    <reaction evidence="6">
        <text>a 2'-deoxyadenosine in DNA + S-adenosyl-L-methionine = an N(6)-methyl-2'-deoxyadenosine in DNA + S-adenosyl-L-homocysteine + H(+)</text>
        <dbReference type="Rhea" id="RHEA:15197"/>
        <dbReference type="Rhea" id="RHEA-COMP:12418"/>
        <dbReference type="Rhea" id="RHEA-COMP:12419"/>
        <dbReference type="ChEBI" id="CHEBI:15378"/>
        <dbReference type="ChEBI" id="CHEBI:57856"/>
        <dbReference type="ChEBI" id="CHEBI:59789"/>
        <dbReference type="ChEBI" id="CHEBI:90615"/>
        <dbReference type="ChEBI" id="CHEBI:90616"/>
        <dbReference type="EC" id="2.1.1.72"/>
    </reaction>
</comment>
<feature type="domain" description="Type II methyltransferase M.Eco57I C-terminal" evidence="8">
    <location>
        <begin position="278"/>
        <end position="491"/>
    </location>
</feature>
<dbReference type="GO" id="GO:0008168">
    <property type="term" value="F:methyltransferase activity"/>
    <property type="evidence" value="ECO:0007669"/>
    <property type="project" value="UniProtKB-KW"/>
</dbReference>
<dbReference type="InterPro" id="IPR050953">
    <property type="entry name" value="N4_N6_ade-DNA_methylase"/>
</dbReference>
<dbReference type="SUPFAM" id="SSF53335">
    <property type="entry name" value="S-adenosyl-L-methionine-dependent methyltransferases"/>
    <property type="match status" value="1"/>
</dbReference>
<dbReference type="Gene3D" id="3.40.50.150">
    <property type="entry name" value="Vaccinia Virus protein VP39"/>
    <property type="match status" value="1"/>
</dbReference>
<dbReference type="InterPro" id="IPR002052">
    <property type="entry name" value="DNA_methylase_N6_adenine_CS"/>
</dbReference>
<dbReference type="PROSITE" id="PS00092">
    <property type="entry name" value="N6_MTASE"/>
    <property type="match status" value="1"/>
</dbReference>
<evidence type="ECO:0000256" key="6">
    <source>
        <dbReference type="ARBA" id="ARBA00047942"/>
    </source>
</evidence>
<evidence type="ECO:0000256" key="4">
    <source>
        <dbReference type="ARBA" id="ARBA00022679"/>
    </source>
</evidence>
<keyword evidence="3 9" id="KW-0489">Methyltransferase</keyword>
<proteinExistence type="inferred from homology"/>
<protein>
    <recommendedName>
        <fullName evidence="2">site-specific DNA-methyltransferase (adenine-specific)</fullName>
        <ecNumber evidence="2">2.1.1.72</ecNumber>
    </recommendedName>
</protein>
<dbReference type="EC" id="2.1.1.72" evidence="2"/>
<dbReference type="EMBL" id="CP150886">
    <property type="protein sequence ID" value="WZB86616.1"/>
    <property type="molecule type" value="Genomic_DNA"/>
</dbReference>
<dbReference type="InterPro" id="IPR011639">
    <property type="entry name" value="MethylTrfase_TaqI-like_dom"/>
</dbReference>
<evidence type="ECO:0000256" key="5">
    <source>
        <dbReference type="ARBA" id="ARBA00022691"/>
    </source>
</evidence>
<comment type="similarity">
    <text evidence="1">Belongs to the N(4)/N(6)-methyltransferase family.</text>
</comment>
<evidence type="ECO:0000313" key="10">
    <source>
        <dbReference type="Proteomes" id="UP001483337"/>
    </source>
</evidence>
<evidence type="ECO:0000256" key="2">
    <source>
        <dbReference type="ARBA" id="ARBA00011900"/>
    </source>
</evidence>